<dbReference type="EMBL" id="CFOE01000223">
    <property type="protein sequence ID" value="CFE39552.1"/>
    <property type="molecule type" value="Genomic_DNA"/>
</dbReference>
<gene>
    <name evidence="2" type="ORF">ERS007657_02809</name>
    <name evidence="1" type="ORF">ERS007681_01932</name>
    <name evidence="3" type="ORF">ERS007720_00959</name>
</gene>
<evidence type="ECO:0000313" key="2">
    <source>
        <dbReference type="EMBL" id="CFR89996.1"/>
    </source>
</evidence>
<protein>
    <submittedName>
        <fullName evidence="2">Uncharacterized protein</fullName>
    </submittedName>
</protein>
<dbReference type="EMBL" id="CGCX01001172">
    <property type="protein sequence ID" value="CFR89996.1"/>
    <property type="molecule type" value="Genomic_DNA"/>
</dbReference>
<dbReference type="EMBL" id="CSAJ01000083">
    <property type="protein sequence ID" value="COV80664.1"/>
    <property type="molecule type" value="Genomic_DNA"/>
</dbReference>
<accession>A0A654U381</accession>
<dbReference type="Proteomes" id="UP000046680">
    <property type="component" value="Unassembled WGS sequence"/>
</dbReference>
<evidence type="ECO:0000313" key="6">
    <source>
        <dbReference type="Proteomes" id="UP000048289"/>
    </source>
</evidence>
<evidence type="ECO:0000313" key="5">
    <source>
        <dbReference type="Proteomes" id="UP000046680"/>
    </source>
</evidence>
<dbReference type="AlphaFoldDB" id="A0A654U381"/>
<name>A0A654U381_MYCTX</name>
<proteinExistence type="predicted"/>
<evidence type="ECO:0000313" key="1">
    <source>
        <dbReference type="EMBL" id="CFE39552.1"/>
    </source>
</evidence>
<evidence type="ECO:0000313" key="3">
    <source>
        <dbReference type="EMBL" id="COV80664.1"/>
    </source>
</evidence>
<sequence length="248" mass="26488">MAFHIPRDGRLEPGEAERIAVIGRATHAARENDGVPITGARQVVERLATRIAQSQQPGHLVVGLAGGVVDGAAQLDDRLTERANVQQVGMSSGHQQRHTLGQRPVFVDVGGQVPAQMIHRIERHPPSSRICLGRSHSHQQGAREPGTDGGRDNVWLFQAGGRQRAAHRGTQCLQVRTGGNLGDHAAEPNMLVDTGSHLVGQQCHGAIGIEPRDADTGFIAGGFDAQDCRHDGSPESLRIVYASAPLTR</sequence>
<dbReference type="Proteomes" id="UP000048289">
    <property type="component" value="Unassembled WGS sequence"/>
</dbReference>
<evidence type="ECO:0000313" key="4">
    <source>
        <dbReference type="Proteomes" id="UP000044938"/>
    </source>
</evidence>
<reference evidence="4 5" key="1">
    <citation type="submission" date="2015-03" db="EMBL/GenBank/DDBJ databases">
        <authorList>
            <consortium name="Pathogen Informatics"/>
        </authorList>
    </citation>
    <scope>NUCLEOTIDE SEQUENCE [LARGE SCALE GENOMIC DNA]</scope>
    <source>
        <strain evidence="2 5">C09601061</strain>
        <strain evidence="1 6">G09901357</strain>
        <strain evidence="3 4">M09401471</strain>
    </source>
</reference>
<organism evidence="2 5">
    <name type="scientific">Mycobacterium tuberculosis</name>
    <dbReference type="NCBI Taxonomy" id="1773"/>
    <lineage>
        <taxon>Bacteria</taxon>
        <taxon>Bacillati</taxon>
        <taxon>Actinomycetota</taxon>
        <taxon>Actinomycetes</taxon>
        <taxon>Mycobacteriales</taxon>
        <taxon>Mycobacteriaceae</taxon>
        <taxon>Mycobacterium</taxon>
        <taxon>Mycobacterium tuberculosis complex</taxon>
    </lineage>
</organism>
<dbReference type="Proteomes" id="UP000044938">
    <property type="component" value="Unassembled WGS sequence"/>
</dbReference>